<dbReference type="SUPFAM" id="SSF52833">
    <property type="entry name" value="Thioredoxin-like"/>
    <property type="match status" value="1"/>
</dbReference>
<dbReference type="Pfam" id="PF19335">
    <property type="entry name" value="HMBD"/>
    <property type="match status" value="1"/>
</dbReference>
<comment type="caution">
    <text evidence="7">The sequence shown here is derived from an EMBL/GenBank/DDBJ whole genome shotgun (WGS) entry which is preliminary data.</text>
</comment>
<feature type="binding site" evidence="3">
    <location>
        <position position="200"/>
    </location>
    <ligand>
        <name>Cu cation</name>
        <dbReference type="ChEBI" id="CHEBI:23378"/>
    </ligand>
</feature>
<protein>
    <submittedName>
        <fullName evidence="7">SCO family protein</fullName>
    </submittedName>
</protein>
<dbReference type="Pfam" id="PF02630">
    <property type="entry name" value="SCO1-SenC"/>
    <property type="match status" value="1"/>
</dbReference>
<keyword evidence="5" id="KW-0732">Signal</keyword>
<evidence type="ECO:0000256" key="1">
    <source>
        <dbReference type="ARBA" id="ARBA00010996"/>
    </source>
</evidence>
<dbReference type="Proteomes" id="UP001228636">
    <property type="component" value="Unassembled WGS sequence"/>
</dbReference>
<proteinExistence type="inferred from homology"/>
<dbReference type="InterPro" id="IPR045800">
    <property type="entry name" value="HMBD"/>
</dbReference>
<evidence type="ECO:0000259" key="6">
    <source>
        <dbReference type="PROSITE" id="PS51352"/>
    </source>
</evidence>
<feature type="signal peptide" evidence="5">
    <location>
        <begin position="1"/>
        <end position="21"/>
    </location>
</feature>
<accession>A0AAJ1QY23</accession>
<dbReference type="RefSeq" id="WP_261973323.1">
    <property type="nucleotide sequence ID" value="NZ_CP103460.1"/>
</dbReference>
<dbReference type="PANTHER" id="PTHR12151:SF25">
    <property type="entry name" value="LINALOOL DEHYDRATASE_ISOMERASE DOMAIN-CONTAINING PROTEIN"/>
    <property type="match status" value="1"/>
</dbReference>
<keyword evidence="3" id="KW-0479">Metal-binding</keyword>
<dbReference type="InterPro" id="IPR003782">
    <property type="entry name" value="SCO1/SenC"/>
</dbReference>
<dbReference type="CDD" id="cd02968">
    <property type="entry name" value="SCO"/>
    <property type="match status" value="1"/>
</dbReference>
<dbReference type="InterPro" id="IPR036249">
    <property type="entry name" value="Thioredoxin-like_sf"/>
</dbReference>
<feature type="chain" id="PRO_5042561611" evidence="5">
    <location>
        <begin position="22"/>
        <end position="238"/>
    </location>
</feature>
<dbReference type="PROSITE" id="PS51257">
    <property type="entry name" value="PROKAR_LIPOPROTEIN"/>
    <property type="match status" value="1"/>
</dbReference>
<comment type="similarity">
    <text evidence="1">Belongs to the SCO1/2 family.</text>
</comment>
<dbReference type="PANTHER" id="PTHR12151">
    <property type="entry name" value="ELECTRON TRANSPORT PROTIN SCO1/SENC FAMILY MEMBER"/>
    <property type="match status" value="1"/>
</dbReference>
<keyword evidence="4" id="KW-1015">Disulfide bond</keyword>
<evidence type="ECO:0000256" key="4">
    <source>
        <dbReference type="PIRSR" id="PIRSR603782-2"/>
    </source>
</evidence>
<dbReference type="PROSITE" id="PS51352">
    <property type="entry name" value="THIOREDOXIN_2"/>
    <property type="match status" value="1"/>
</dbReference>
<name>A0AAJ1QY23_9FLAO</name>
<gene>
    <name evidence="7" type="ORF">QWY81_12245</name>
</gene>
<feature type="binding site" evidence="3">
    <location>
        <position position="112"/>
    </location>
    <ligand>
        <name>Cu cation</name>
        <dbReference type="ChEBI" id="CHEBI:23378"/>
    </ligand>
</feature>
<evidence type="ECO:0000256" key="3">
    <source>
        <dbReference type="PIRSR" id="PIRSR603782-1"/>
    </source>
</evidence>
<evidence type="ECO:0000256" key="5">
    <source>
        <dbReference type="SAM" id="SignalP"/>
    </source>
</evidence>
<reference evidence="7 8" key="1">
    <citation type="journal article" date="2014" name="Int. J. Syst. Evol. Microbiol.">
        <title>Complete genome sequence of Corynebacterium casei LMG S-19264T (=DSM 44701T), isolated from a smear-ripened cheese.</title>
        <authorList>
            <consortium name="US DOE Joint Genome Institute (JGI-PGF)"/>
            <person name="Walter F."/>
            <person name="Albersmeier A."/>
            <person name="Kalinowski J."/>
            <person name="Ruckert C."/>
        </authorList>
    </citation>
    <scope>NUCLEOTIDE SEQUENCE [LARGE SCALE GENOMIC DNA]</scope>
    <source>
        <strain evidence="7 8">CECT 8670</strain>
    </source>
</reference>
<dbReference type="GO" id="GO:0046872">
    <property type="term" value="F:metal ion binding"/>
    <property type="evidence" value="ECO:0007669"/>
    <property type="project" value="UniProtKB-KW"/>
</dbReference>
<evidence type="ECO:0000313" key="7">
    <source>
        <dbReference type="EMBL" id="MDN3620227.1"/>
    </source>
</evidence>
<evidence type="ECO:0000313" key="8">
    <source>
        <dbReference type="Proteomes" id="UP001228636"/>
    </source>
</evidence>
<dbReference type="EMBL" id="JAUFQH010000010">
    <property type="protein sequence ID" value="MDN3620227.1"/>
    <property type="molecule type" value="Genomic_DNA"/>
</dbReference>
<dbReference type="Gene3D" id="3.40.30.10">
    <property type="entry name" value="Glutaredoxin"/>
    <property type="match status" value="1"/>
</dbReference>
<feature type="binding site" evidence="3">
    <location>
        <position position="116"/>
    </location>
    <ligand>
        <name>Cu cation</name>
        <dbReference type="ChEBI" id="CHEBI:23378"/>
    </ligand>
</feature>
<feature type="domain" description="Thioredoxin" evidence="6">
    <location>
        <begin position="72"/>
        <end position="237"/>
    </location>
</feature>
<organism evidence="7 8">
    <name type="scientific">Polaribacter sejongensis</name>
    <dbReference type="NCBI Taxonomy" id="985043"/>
    <lineage>
        <taxon>Bacteria</taxon>
        <taxon>Pseudomonadati</taxon>
        <taxon>Bacteroidota</taxon>
        <taxon>Flavobacteriia</taxon>
        <taxon>Flavobacteriales</taxon>
        <taxon>Flavobacteriaceae</taxon>
    </lineage>
</organism>
<feature type="disulfide bond" description="Redox-active" evidence="4">
    <location>
        <begin position="112"/>
        <end position="116"/>
    </location>
</feature>
<dbReference type="InterPro" id="IPR013766">
    <property type="entry name" value="Thioredoxin_domain"/>
</dbReference>
<sequence>MKTLKYLIVLIITVTSLSSCNSSTSKESSKVAYQCPMKCEGDKVYLEQGACPVCKMDLKPTSKMVKKVLSTMISDESIFNLTSKWNTQDNKQIELKELKGKTLVMVMIYTTCKAACPRLTADMRNINAKIPNELKEDVQFVLVSIDPENDTPEKLKAFAEENFLTEDQWTLLQGTESGVREFANVLAVKYKQISPLDFSHSNIISVFNPGGELVHQQEGLGVDNKETITKIIETIKTY</sequence>
<dbReference type="AlphaFoldDB" id="A0AAJ1QY23"/>
<evidence type="ECO:0000256" key="2">
    <source>
        <dbReference type="ARBA" id="ARBA00023008"/>
    </source>
</evidence>
<keyword evidence="2 3" id="KW-0186">Copper</keyword>